<dbReference type="EMBL" id="JACHXV010000023">
    <property type="protein sequence ID" value="MBB3175273.1"/>
    <property type="molecule type" value="Genomic_DNA"/>
</dbReference>
<sequence>MSGQATAPPGDVIAQLQPLLEMAHRWLIAYAVLLPRPLAILAINPVFTRVELSNLLKGVIATGMVFPMWPMMVGVLGDHPPGTGMLLLLVVKESLIGMAIGVPIGLPFWALLAVGDIVDQQRGATQGRLNDPSGFGDMSVTGTLLLLCGVVILMSTGRLDVIADTLYTSWRVWKPLEMIPLPGPAAGTLALKLLDQLEVMALTLAMPLMLVMLLSDAAMLLLARIAPQLRIDDLSLAVRNLVFFIFMPVYVGFLLLYAGRDEVWLSRSLNLLGPALAPSITGAPPPAPSGSG</sequence>
<name>A0A850NN63_9PROT</name>
<feature type="transmembrane region" description="Helical" evidence="7">
    <location>
        <begin position="95"/>
        <end position="114"/>
    </location>
</feature>
<dbReference type="EMBL" id="JABXXQ010000036">
    <property type="protein sequence ID" value="NVN29440.1"/>
    <property type="molecule type" value="Genomic_DNA"/>
</dbReference>
<proteinExistence type="inferred from homology"/>
<evidence type="ECO:0000256" key="5">
    <source>
        <dbReference type="ARBA" id="ARBA00022989"/>
    </source>
</evidence>
<keyword evidence="4 7" id="KW-0812">Transmembrane</keyword>
<evidence type="ECO:0000256" key="7">
    <source>
        <dbReference type="RuleBase" id="RU362072"/>
    </source>
</evidence>
<keyword evidence="6 7" id="KW-0472">Membrane</keyword>
<dbReference type="Proteomes" id="UP000565205">
    <property type="component" value="Unassembled WGS sequence"/>
</dbReference>
<dbReference type="RefSeq" id="WP_176622157.1">
    <property type="nucleotide sequence ID" value="NZ_JABXXQ010000036.1"/>
</dbReference>
<dbReference type="AlphaFoldDB" id="A0A850NN63"/>
<feature type="transmembrane region" description="Helical" evidence="7">
    <location>
        <begin position="199"/>
        <end position="222"/>
    </location>
</feature>
<protein>
    <submittedName>
        <fullName evidence="8">Type III secretion protein T</fullName>
    </submittedName>
    <submittedName>
        <fullName evidence="9">Type III secretion system export apparatus subunit SctT</fullName>
    </submittedName>
</protein>
<evidence type="ECO:0000256" key="4">
    <source>
        <dbReference type="ARBA" id="ARBA00022692"/>
    </source>
</evidence>
<dbReference type="InterPro" id="IPR002010">
    <property type="entry name" value="T3SS_IM_R"/>
</dbReference>
<keyword evidence="10" id="KW-1185">Reference proteome</keyword>
<organism evidence="9 11">
    <name type="scientific">Endobacter medicaginis</name>
    <dbReference type="NCBI Taxonomy" id="1181271"/>
    <lineage>
        <taxon>Bacteria</taxon>
        <taxon>Pseudomonadati</taxon>
        <taxon>Pseudomonadota</taxon>
        <taxon>Alphaproteobacteria</taxon>
        <taxon>Acetobacterales</taxon>
        <taxon>Acetobacteraceae</taxon>
        <taxon>Endobacter</taxon>
    </lineage>
</organism>
<dbReference type="Proteomes" id="UP000557688">
    <property type="component" value="Unassembled WGS sequence"/>
</dbReference>
<dbReference type="GO" id="GO:0006605">
    <property type="term" value="P:protein targeting"/>
    <property type="evidence" value="ECO:0007669"/>
    <property type="project" value="UniProtKB-UniRule"/>
</dbReference>
<accession>A0A850NN63</accession>
<dbReference type="PRINTS" id="PR00953">
    <property type="entry name" value="TYPE3IMRPROT"/>
</dbReference>
<reference evidence="9 11" key="1">
    <citation type="submission" date="2020-06" db="EMBL/GenBank/DDBJ databases">
        <title>Description of novel acetic acid bacteria.</title>
        <authorList>
            <person name="Sombolestani A."/>
        </authorList>
    </citation>
    <scope>NUCLEOTIDE SEQUENCE [LARGE SCALE GENOMIC DNA]</scope>
    <source>
        <strain evidence="9 11">LMG 26838</strain>
    </source>
</reference>
<feature type="transmembrane region" description="Helical" evidence="7">
    <location>
        <begin position="234"/>
        <end position="258"/>
    </location>
</feature>
<evidence type="ECO:0000256" key="3">
    <source>
        <dbReference type="ARBA" id="ARBA00022475"/>
    </source>
</evidence>
<dbReference type="GO" id="GO:0005886">
    <property type="term" value="C:plasma membrane"/>
    <property type="evidence" value="ECO:0007669"/>
    <property type="project" value="UniProtKB-SubCell"/>
</dbReference>
<feature type="transmembrane region" description="Helical" evidence="7">
    <location>
        <begin position="26"/>
        <end position="43"/>
    </location>
</feature>
<keyword evidence="5 7" id="KW-1133">Transmembrane helix</keyword>
<comment type="subcellular location">
    <subcellularLocation>
        <location evidence="1 7">Cell membrane</location>
        <topology evidence="1 7">Multi-pass membrane protein</topology>
    </subcellularLocation>
</comment>
<gene>
    <name evidence="9" type="primary">sctT</name>
    <name evidence="8" type="ORF">FHR90_003127</name>
    <name evidence="9" type="ORF">HUK83_03685</name>
</gene>
<evidence type="ECO:0000313" key="8">
    <source>
        <dbReference type="EMBL" id="MBB3175273.1"/>
    </source>
</evidence>
<evidence type="ECO:0000256" key="6">
    <source>
        <dbReference type="ARBA" id="ARBA00023136"/>
    </source>
</evidence>
<keyword evidence="3 7" id="KW-1003">Cell membrane</keyword>
<evidence type="ECO:0000256" key="2">
    <source>
        <dbReference type="ARBA" id="ARBA00009772"/>
    </source>
</evidence>
<dbReference type="InterPro" id="IPR006304">
    <property type="entry name" value="T3SS_SpaR/YscT"/>
</dbReference>
<comment type="caution">
    <text evidence="9">The sequence shown here is derived from an EMBL/GenBank/DDBJ whole genome shotgun (WGS) entry which is preliminary data.</text>
</comment>
<dbReference type="NCBIfam" id="TIGR01401">
    <property type="entry name" value="fliR_like_III"/>
    <property type="match status" value="1"/>
</dbReference>
<evidence type="ECO:0000313" key="9">
    <source>
        <dbReference type="EMBL" id="NVN29440.1"/>
    </source>
</evidence>
<dbReference type="Pfam" id="PF01311">
    <property type="entry name" value="Bac_export_1"/>
    <property type="match status" value="1"/>
</dbReference>
<dbReference type="PANTHER" id="PTHR30065">
    <property type="entry name" value="FLAGELLAR BIOSYNTHETIC PROTEIN FLIR"/>
    <property type="match status" value="1"/>
</dbReference>
<evidence type="ECO:0000256" key="1">
    <source>
        <dbReference type="ARBA" id="ARBA00004651"/>
    </source>
</evidence>
<comment type="similarity">
    <text evidence="2 7">Belongs to the FliR/MopE/SpaR family.</text>
</comment>
<evidence type="ECO:0000313" key="11">
    <source>
        <dbReference type="Proteomes" id="UP000565205"/>
    </source>
</evidence>
<reference evidence="8 10" key="2">
    <citation type="submission" date="2020-08" db="EMBL/GenBank/DDBJ databases">
        <title>Genomic Encyclopedia of Type Strains, Phase III (KMG-III): the genomes of soil and plant-associated and newly described type strains.</title>
        <authorList>
            <person name="Whitman W."/>
        </authorList>
    </citation>
    <scope>NUCLEOTIDE SEQUENCE [LARGE SCALE GENOMIC DNA]</scope>
    <source>
        <strain evidence="8 10">CECT 8088</strain>
    </source>
</reference>
<dbReference type="PANTHER" id="PTHR30065:SF1">
    <property type="entry name" value="SURFACE PRESENTATION OF ANTIGENS PROTEIN SPAR"/>
    <property type="match status" value="1"/>
</dbReference>
<feature type="transmembrane region" description="Helical" evidence="7">
    <location>
        <begin position="135"/>
        <end position="154"/>
    </location>
</feature>
<evidence type="ECO:0000313" key="10">
    <source>
        <dbReference type="Proteomes" id="UP000557688"/>
    </source>
</evidence>
<feature type="transmembrane region" description="Helical" evidence="7">
    <location>
        <begin position="55"/>
        <end position="75"/>
    </location>
</feature>